<comment type="caution">
    <text evidence="5">The sequence shown here is derived from an EMBL/GenBank/DDBJ whole genome shotgun (WGS) entry which is preliminary data.</text>
</comment>
<evidence type="ECO:0000259" key="4">
    <source>
        <dbReference type="Pfam" id="PF26576"/>
    </source>
</evidence>
<dbReference type="PANTHER" id="PTHR33124:SF5">
    <property type="entry name" value="TRANSCRIPTION FACTOR IBH1-LIKE 1"/>
    <property type="match status" value="1"/>
</dbReference>
<evidence type="ECO:0000313" key="5">
    <source>
        <dbReference type="EMBL" id="KAK8953272.1"/>
    </source>
</evidence>
<dbReference type="InterPro" id="IPR036638">
    <property type="entry name" value="HLH_DNA-bd_sf"/>
</dbReference>
<dbReference type="EMBL" id="JBBWWR010000014">
    <property type="protein sequence ID" value="KAK8953272.1"/>
    <property type="molecule type" value="Genomic_DNA"/>
</dbReference>
<dbReference type="PANTHER" id="PTHR33124">
    <property type="entry name" value="TRANSCRIPTION FACTOR IBH1-LIKE 1"/>
    <property type="match status" value="1"/>
</dbReference>
<proteinExistence type="inferred from homology"/>
<keyword evidence="2" id="KW-0805">Transcription regulation</keyword>
<organism evidence="5 6">
    <name type="scientific">Platanthera guangdongensis</name>
    <dbReference type="NCBI Taxonomy" id="2320717"/>
    <lineage>
        <taxon>Eukaryota</taxon>
        <taxon>Viridiplantae</taxon>
        <taxon>Streptophyta</taxon>
        <taxon>Embryophyta</taxon>
        <taxon>Tracheophyta</taxon>
        <taxon>Spermatophyta</taxon>
        <taxon>Magnoliopsida</taxon>
        <taxon>Liliopsida</taxon>
        <taxon>Asparagales</taxon>
        <taxon>Orchidaceae</taxon>
        <taxon>Orchidoideae</taxon>
        <taxon>Orchideae</taxon>
        <taxon>Orchidinae</taxon>
        <taxon>Platanthera</taxon>
    </lineage>
</organism>
<reference evidence="5 6" key="1">
    <citation type="journal article" date="2022" name="Nat. Plants">
        <title>Genomes of leafy and leafless Platanthera orchids illuminate the evolution of mycoheterotrophy.</title>
        <authorList>
            <person name="Li M.H."/>
            <person name="Liu K.W."/>
            <person name="Li Z."/>
            <person name="Lu H.C."/>
            <person name="Ye Q.L."/>
            <person name="Zhang D."/>
            <person name="Wang J.Y."/>
            <person name="Li Y.F."/>
            <person name="Zhong Z.M."/>
            <person name="Liu X."/>
            <person name="Yu X."/>
            <person name="Liu D.K."/>
            <person name="Tu X.D."/>
            <person name="Liu B."/>
            <person name="Hao Y."/>
            <person name="Liao X.Y."/>
            <person name="Jiang Y.T."/>
            <person name="Sun W.H."/>
            <person name="Chen J."/>
            <person name="Chen Y.Q."/>
            <person name="Ai Y."/>
            <person name="Zhai J.W."/>
            <person name="Wu S.S."/>
            <person name="Zhou Z."/>
            <person name="Hsiao Y.Y."/>
            <person name="Wu W.L."/>
            <person name="Chen Y.Y."/>
            <person name="Lin Y.F."/>
            <person name="Hsu J.L."/>
            <person name="Li C.Y."/>
            <person name="Wang Z.W."/>
            <person name="Zhao X."/>
            <person name="Zhong W.Y."/>
            <person name="Ma X.K."/>
            <person name="Ma L."/>
            <person name="Huang J."/>
            <person name="Chen G.Z."/>
            <person name="Huang M.Z."/>
            <person name="Huang L."/>
            <person name="Peng D.H."/>
            <person name="Luo Y.B."/>
            <person name="Zou S.Q."/>
            <person name="Chen S.P."/>
            <person name="Lan S."/>
            <person name="Tsai W.C."/>
            <person name="Van de Peer Y."/>
            <person name="Liu Z.J."/>
        </authorList>
    </citation>
    <scope>NUCLEOTIDE SEQUENCE [LARGE SCALE GENOMIC DNA]</scope>
    <source>
        <strain evidence="5">Lor288</strain>
    </source>
</reference>
<comment type="similarity">
    <text evidence="1">Belongs to the bHLH protein family.</text>
</comment>
<accession>A0ABR2LXP6</accession>
<keyword evidence="3" id="KW-0804">Transcription</keyword>
<dbReference type="InterPro" id="IPR059002">
    <property type="entry name" value="IBH1_N"/>
</dbReference>
<name>A0ABR2LXP6_9ASPA</name>
<feature type="domain" description="IBH1-like N-terminal" evidence="4">
    <location>
        <begin position="9"/>
        <end position="66"/>
    </location>
</feature>
<sequence length="202" mass="22090">MQAAAAAEESFNETFLKTMLMGIKLGASSEKMSCRGRKRAIKVSANIAMAVASKGMNWSRALIARHAKHGHNRDLVRSLLGPKRYESVTKPSNFPSQRMAVMITRRVGRNPLIRRGANAPSATASVIAKSMVRKRTRILKRLVPGGESMDDLSLLGETIDYVISLQAQVNLMRLLAEVFGVSKPQLEEVGGGSMISRQQGVR</sequence>
<evidence type="ECO:0000256" key="1">
    <source>
        <dbReference type="ARBA" id="ARBA00005510"/>
    </source>
</evidence>
<dbReference type="Pfam" id="PF26576">
    <property type="entry name" value="IBH1_N"/>
    <property type="match status" value="1"/>
</dbReference>
<protein>
    <recommendedName>
        <fullName evidence="4">IBH1-like N-terminal domain-containing protein</fullName>
    </recommendedName>
</protein>
<evidence type="ECO:0000313" key="6">
    <source>
        <dbReference type="Proteomes" id="UP001412067"/>
    </source>
</evidence>
<dbReference type="InterPro" id="IPR044660">
    <property type="entry name" value="IBH1-like"/>
</dbReference>
<dbReference type="Proteomes" id="UP001412067">
    <property type="component" value="Unassembled WGS sequence"/>
</dbReference>
<keyword evidence="6" id="KW-1185">Reference proteome</keyword>
<dbReference type="SUPFAM" id="SSF47459">
    <property type="entry name" value="HLH, helix-loop-helix DNA-binding domain"/>
    <property type="match status" value="1"/>
</dbReference>
<gene>
    <name evidence="5" type="ORF">KSP40_PGU003201</name>
</gene>
<evidence type="ECO:0000256" key="3">
    <source>
        <dbReference type="ARBA" id="ARBA00023163"/>
    </source>
</evidence>
<evidence type="ECO:0000256" key="2">
    <source>
        <dbReference type="ARBA" id="ARBA00023015"/>
    </source>
</evidence>